<keyword evidence="3" id="KW-1185">Reference proteome</keyword>
<dbReference type="SUPFAM" id="SSF56112">
    <property type="entry name" value="Protein kinase-like (PK-like)"/>
    <property type="match status" value="1"/>
</dbReference>
<feature type="domain" description="Aminoglycoside phosphotransferase" evidence="1">
    <location>
        <begin position="50"/>
        <end position="207"/>
    </location>
</feature>
<evidence type="ECO:0000259" key="1">
    <source>
        <dbReference type="Pfam" id="PF01636"/>
    </source>
</evidence>
<name>A0ABR0SIP9_9HYPO</name>
<dbReference type="PANTHER" id="PTHR21310:SF15">
    <property type="entry name" value="AMINOGLYCOSIDE PHOSPHOTRANSFERASE DOMAIN-CONTAINING PROTEIN"/>
    <property type="match status" value="1"/>
</dbReference>
<proteinExistence type="predicted"/>
<evidence type="ECO:0000313" key="3">
    <source>
        <dbReference type="Proteomes" id="UP001338125"/>
    </source>
</evidence>
<reference evidence="2 3" key="1">
    <citation type="submission" date="2024-01" db="EMBL/GenBank/DDBJ databases">
        <title>Complete genome of Cladobotryum mycophilum ATHUM6906.</title>
        <authorList>
            <person name="Christinaki A.C."/>
            <person name="Myridakis A.I."/>
            <person name="Kouvelis V.N."/>
        </authorList>
    </citation>
    <scope>NUCLEOTIDE SEQUENCE [LARGE SCALE GENOMIC DNA]</scope>
    <source>
        <strain evidence="2 3">ATHUM6906</strain>
    </source>
</reference>
<comment type="caution">
    <text evidence="2">The sequence shown here is derived from an EMBL/GenBank/DDBJ whole genome shotgun (WGS) entry which is preliminary data.</text>
</comment>
<organism evidence="2 3">
    <name type="scientific">Cladobotryum mycophilum</name>
    <dbReference type="NCBI Taxonomy" id="491253"/>
    <lineage>
        <taxon>Eukaryota</taxon>
        <taxon>Fungi</taxon>
        <taxon>Dikarya</taxon>
        <taxon>Ascomycota</taxon>
        <taxon>Pezizomycotina</taxon>
        <taxon>Sordariomycetes</taxon>
        <taxon>Hypocreomycetidae</taxon>
        <taxon>Hypocreales</taxon>
        <taxon>Hypocreaceae</taxon>
        <taxon>Cladobotryum</taxon>
    </lineage>
</organism>
<dbReference type="InterPro" id="IPR011009">
    <property type="entry name" value="Kinase-like_dom_sf"/>
</dbReference>
<dbReference type="InterPro" id="IPR002575">
    <property type="entry name" value="Aminoglycoside_PTrfase"/>
</dbReference>
<dbReference type="PANTHER" id="PTHR21310">
    <property type="entry name" value="AMINOGLYCOSIDE PHOSPHOTRANSFERASE-RELATED-RELATED"/>
    <property type="match status" value="1"/>
</dbReference>
<dbReference type="Gene3D" id="3.90.1200.10">
    <property type="match status" value="1"/>
</dbReference>
<evidence type="ECO:0000313" key="2">
    <source>
        <dbReference type="EMBL" id="KAK5992017.1"/>
    </source>
</evidence>
<protein>
    <recommendedName>
        <fullName evidence="1">Aminoglycoside phosphotransferase domain-containing protein</fullName>
    </recommendedName>
</protein>
<gene>
    <name evidence="2" type="ORF">PT974_05413</name>
</gene>
<dbReference type="InterPro" id="IPR051678">
    <property type="entry name" value="AGP_Transferase"/>
</dbReference>
<sequence>MATVQESDGAKLLTWKTFERCVAIYHDKVVKRELSNDELIHRPNGAIIFPFWAKERLQNEAATLEFVAKNSSIPVPKCRLYTENGLLHLETEKVTDGVILDEIEEASREAAVAAVAEQMESDILPQLRSLRRNFIGSVDPNIPVFPPQRVYRLDRRSWERITSEADDFALIHNDLGPQNIFICPKTFRIVSIVDWEFAGFFPDYYELPLWTTFGPIKRNKLCEGAFERELGFFGLAESDLKNYIPPP</sequence>
<dbReference type="Proteomes" id="UP001338125">
    <property type="component" value="Unassembled WGS sequence"/>
</dbReference>
<dbReference type="EMBL" id="JAVFKD010000012">
    <property type="protein sequence ID" value="KAK5992017.1"/>
    <property type="molecule type" value="Genomic_DNA"/>
</dbReference>
<accession>A0ABR0SIP9</accession>
<dbReference type="Pfam" id="PF01636">
    <property type="entry name" value="APH"/>
    <property type="match status" value="1"/>
</dbReference>